<dbReference type="SMART" id="SM00831">
    <property type="entry name" value="Cation_ATPase_N"/>
    <property type="match status" value="1"/>
</dbReference>
<feature type="transmembrane region" description="Helical" evidence="12">
    <location>
        <begin position="740"/>
        <end position="762"/>
    </location>
</feature>
<dbReference type="Proteomes" id="UP000332487">
    <property type="component" value="Unassembled WGS sequence"/>
</dbReference>
<feature type="transmembrane region" description="Helical" evidence="12">
    <location>
        <begin position="58"/>
        <end position="76"/>
    </location>
</feature>
<evidence type="ECO:0000256" key="8">
    <source>
        <dbReference type="ARBA" id="ARBA00022842"/>
    </source>
</evidence>
<feature type="domain" description="Cation-transporting P-type ATPase N-terminal" evidence="13">
    <location>
        <begin position="6"/>
        <end position="78"/>
    </location>
</feature>
<keyword evidence="5" id="KW-0479">Metal-binding</keyword>
<dbReference type="GO" id="GO:0005524">
    <property type="term" value="F:ATP binding"/>
    <property type="evidence" value="ECO:0007669"/>
    <property type="project" value="UniProtKB-KW"/>
</dbReference>
<keyword evidence="4 12" id="KW-0812">Transmembrane</keyword>
<reference evidence="14 15" key="2">
    <citation type="journal article" date="2010" name="Proc. Natl. Acad. Sci. U.S.A.">
        <title>Enigmatic, ultrasmall, uncultivated Archaea.</title>
        <authorList>
            <person name="Baker B.J."/>
            <person name="Comolli L.R."/>
            <person name="Dick G.J."/>
            <person name="Hauser L.J."/>
            <person name="Hyatt D."/>
            <person name="Dill B.D."/>
            <person name="Land M.L."/>
            <person name="Verberkmoes N.C."/>
            <person name="Hettich R.L."/>
            <person name="Banfield J.F."/>
        </authorList>
    </citation>
    <scope>NUCLEOTIDE SEQUENCE [LARGE SCALE GENOMIC DNA]</scope>
    <source>
        <strain evidence="14">ARMAN-2</strain>
    </source>
</reference>
<dbReference type="InterPro" id="IPR018303">
    <property type="entry name" value="ATPase_P-typ_P_site"/>
</dbReference>
<evidence type="ECO:0000256" key="7">
    <source>
        <dbReference type="ARBA" id="ARBA00022840"/>
    </source>
</evidence>
<dbReference type="GO" id="GO:0120029">
    <property type="term" value="P:proton export across plasma membrane"/>
    <property type="evidence" value="ECO:0007669"/>
    <property type="project" value="InterPro"/>
</dbReference>
<dbReference type="InterPro" id="IPR008250">
    <property type="entry name" value="ATPase_P-typ_transduc_dom_A_sf"/>
</dbReference>
<dbReference type="SUPFAM" id="SSF56784">
    <property type="entry name" value="HAD-like"/>
    <property type="match status" value="1"/>
</dbReference>
<dbReference type="Gene3D" id="2.70.150.10">
    <property type="entry name" value="Calcium-transporting ATPase, cytoplasmic transduction domain A"/>
    <property type="match status" value="1"/>
</dbReference>
<keyword evidence="10 12" id="KW-1133">Transmembrane helix</keyword>
<name>C7DHD6_MICA2</name>
<comment type="similarity">
    <text evidence="2">Belongs to the cation transport ATPase (P-type) (TC 3.A.3) family. Type IIIA subfamily.</text>
</comment>
<evidence type="ECO:0000256" key="3">
    <source>
        <dbReference type="ARBA" id="ARBA00022553"/>
    </source>
</evidence>
<dbReference type="NCBIfam" id="TIGR01494">
    <property type="entry name" value="ATPase_P-type"/>
    <property type="match status" value="2"/>
</dbReference>
<feature type="transmembrane region" description="Helical" evidence="12">
    <location>
        <begin position="82"/>
        <end position="98"/>
    </location>
</feature>
<feature type="transmembrane region" description="Helical" evidence="12">
    <location>
        <begin position="641"/>
        <end position="662"/>
    </location>
</feature>
<keyword evidence="8" id="KW-0460">Magnesium</keyword>
<feature type="transmembrane region" description="Helical" evidence="12">
    <location>
        <begin position="229"/>
        <end position="250"/>
    </location>
</feature>
<dbReference type="Gene3D" id="1.20.1110.10">
    <property type="entry name" value="Calcium-transporting ATPase, transmembrane domain"/>
    <property type="match status" value="1"/>
</dbReference>
<dbReference type="GO" id="GO:0046872">
    <property type="term" value="F:metal ion binding"/>
    <property type="evidence" value="ECO:0007669"/>
    <property type="project" value="UniProtKB-KW"/>
</dbReference>
<organism evidence="14 15">
    <name type="scientific">Candidatus Micrarchaeum acidiphilum ARMAN-2</name>
    <dbReference type="NCBI Taxonomy" id="425595"/>
    <lineage>
        <taxon>Archaea</taxon>
        <taxon>Candidatus Micrarchaeota</taxon>
        <taxon>Candidatus Micrarchaeia</taxon>
        <taxon>Candidatus Micrarchaeales</taxon>
        <taxon>Candidatus Micrarchaeaceae</taxon>
        <taxon>Candidatus Micrarchaeum</taxon>
    </lineage>
</organism>
<keyword evidence="6" id="KW-0547">Nucleotide-binding</keyword>
<evidence type="ECO:0000313" key="14">
    <source>
        <dbReference type="EMBL" id="EET90038.1"/>
    </source>
</evidence>
<dbReference type="SFLD" id="SFLDG00002">
    <property type="entry name" value="C1.7:_P-type_atpase_like"/>
    <property type="match status" value="1"/>
</dbReference>
<evidence type="ECO:0000313" key="15">
    <source>
        <dbReference type="Proteomes" id="UP000332487"/>
    </source>
</evidence>
<feature type="transmembrane region" description="Helical" evidence="12">
    <location>
        <begin position="615"/>
        <end position="635"/>
    </location>
</feature>
<dbReference type="Gene3D" id="3.40.50.1000">
    <property type="entry name" value="HAD superfamily/HAD-like"/>
    <property type="match status" value="1"/>
</dbReference>
<dbReference type="InterPro" id="IPR059000">
    <property type="entry name" value="ATPase_P-type_domA"/>
</dbReference>
<proteinExistence type="inferred from homology"/>
<evidence type="ECO:0000256" key="6">
    <source>
        <dbReference type="ARBA" id="ARBA00022741"/>
    </source>
</evidence>
<dbReference type="PRINTS" id="PR00119">
    <property type="entry name" value="CATATPASE"/>
</dbReference>
<dbReference type="FunFam" id="2.70.150.10:FF:000042">
    <property type="entry name" value="Plasma membrane ATPase"/>
    <property type="match status" value="1"/>
</dbReference>
<dbReference type="PROSITE" id="PS00154">
    <property type="entry name" value="ATPASE_E1_E2"/>
    <property type="match status" value="1"/>
</dbReference>
<feature type="transmembrane region" description="Helical" evidence="12">
    <location>
        <begin position="768"/>
        <end position="788"/>
    </location>
</feature>
<dbReference type="InterPro" id="IPR004014">
    <property type="entry name" value="ATPase_P-typ_cation-transptr_N"/>
</dbReference>
<dbReference type="PRINTS" id="PR00120">
    <property type="entry name" value="HATPASE"/>
</dbReference>
<evidence type="ECO:0000256" key="5">
    <source>
        <dbReference type="ARBA" id="ARBA00022723"/>
    </source>
</evidence>
<feature type="transmembrane region" description="Helical" evidence="12">
    <location>
        <begin position="700"/>
        <end position="719"/>
    </location>
</feature>
<accession>C7DHD6</accession>
<dbReference type="InterPro" id="IPR023299">
    <property type="entry name" value="ATPase_P-typ_cyto_dom_N"/>
</dbReference>
<dbReference type="InterPro" id="IPR023214">
    <property type="entry name" value="HAD_sf"/>
</dbReference>
<dbReference type="GO" id="GO:0016887">
    <property type="term" value="F:ATP hydrolysis activity"/>
    <property type="evidence" value="ECO:0007669"/>
    <property type="project" value="InterPro"/>
</dbReference>
<feature type="transmembrane region" description="Helical" evidence="12">
    <location>
        <begin position="674"/>
        <end position="694"/>
    </location>
</feature>
<dbReference type="SFLD" id="SFLDS00003">
    <property type="entry name" value="Haloacid_Dehalogenase"/>
    <property type="match status" value="1"/>
</dbReference>
<dbReference type="InterPro" id="IPR036412">
    <property type="entry name" value="HAD-like_sf"/>
</dbReference>
<dbReference type="SFLD" id="SFLDF00027">
    <property type="entry name" value="p-type_atpase"/>
    <property type="match status" value="1"/>
</dbReference>
<evidence type="ECO:0000256" key="1">
    <source>
        <dbReference type="ARBA" id="ARBA00004141"/>
    </source>
</evidence>
<dbReference type="AlphaFoldDB" id="C7DHD6"/>
<evidence type="ECO:0000256" key="2">
    <source>
        <dbReference type="ARBA" id="ARBA00008804"/>
    </source>
</evidence>
<keyword evidence="7" id="KW-0067">ATP-binding</keyword>
<dbReference type="SUPFAM" id="SSF81665">
    <property type="entry name" value="Calcium ATPase, transmembrane domain M"/>
    <property type="match status" value="1"/>
</dbReference>
<keyword evidence="9" id="KW-1278">Translocase</keyword>
<keyword evidence="11 12" id="KW-0472">Membrane</keyword>
<dbReference type="InterPro" id="IPR006534">
    <property type="entry name" value="P-type_ATPase_IIIA"/>
</dbReference>
<evidence type="ECO:0000256" key="9">
    <source>
        <dbReference type="ARBA" id="ARBA00022967"/>
    </source>
</evidence>
<protein>
    <submittedName>
        <fullName evidence="14">Plasma-membrane proton-efflux P-type ATPase</fullName>
    </submittedName>
</protein>
<evidence type="ECO:0000256" key="11">
    <source>
        <dbReference type="ARBA" id="ARBA00023136"/>
    </source>
</evidence>
<sequence length="799" mass="87782">MQDSREYKKMTAADALKSLKSSRDGLSDPEAARRLGEYGRNEITEKKKNYYLMFIKKFYGPVQLLLWLVVILSYILNHMRDFYIVIALLLLNAIVGFVEEYRADKSIEALKGRLAQKARVLRDGKWTELKAASLVPGDIIRVRMGDIVPADTKILESQGMETDESSITGESLPVSKAVGDVAYDGSIVKRGEATCLVINTGYGTLYGKTARLVEKAKPKSHLEATIMEIVKYLVAGDAVVLVVMFVYGYYVVHETLATMLPFLLVMFIASVPVALSAAFTVSMALGTEKLARKSILTTRLEAIEDTSNMNVLCMDKTGTITKNKITVKDIFATGCSRDELLRYAAEASREDDKDQIDMSIISYVKPMKIRLGTQTKFSPFDSSTKRTEAVVKDGRSSYEVTKGAAHVVTELCKLKGKERQNADRKIVDFAGLGYRTIAVAKKQGGSQWKFMGLIALYDEPRGDAHELVMELHDLGISTKMITGDNIAVAKQIAGEVGMGTNIVDAKVLRGKKIGEVQKDILDANGFSDVYPEDKYTIVKALQAKGLIVGMTGDGVNDAPALKQAEVGIAVSNATDVAKDAAALELTRNGIEVIVNAVKESRRIFERMATYAMVKIVKVFQIIGFIAIAFIVFRIIPIVPFLLILLIFTNDIVNISISTDNVMYSKKPDVWKIRALVTTSAVMGAMLIVPALALIPIELGVLGLTVAQLQASAFLIFDITDQFTIMNVRSKSWFWKSKPSNFLLGASAFGILVGLIFTSNGIFMAKLGLLPILIVVALSVVFFLINDVLKIALFRHFGIK</sequence>
<dbReference type="NCBIfam" id="TIGR01647">
    <property type="entry name" value="ATPase-IIIA_H"/>
    <property type="match status" value="1"/>
</dbReference>
<keyword evidence="3" id="KW-0597">Phosphoprotein</keyword>
<evidence type="ECO:0000256" key="4">
    <source>
        <dbReference type="ARBA" id="ARBA00022692"/>
    </source>
</evidence>
<reference evidence="14 15" key="1">
    <citation type="journal article" date="2009" name="Genome Biol.">
        <title>Community-wide analysis of microbial genome sequence signatures.</title>
        <authorList>
            <person name="Dick G.J."/>
            <person name="Andersson A.F."/>
            <person name="Baker B.J."/>
            <person name="Simmons S.L."/>
            <person name="Thomas B.C."/>
            <person name="Yelton A.P."/>
            <person name="Banfield J.F."/>
        </authorList>
    </citation>
    <scope>NUCLEOTIDE SEQUENCE [LARGE SCALE GENOMIC DNA]</scope>
    <source>
        <strain evidence="14">ARMAN-2</strain>
    </source>
</reference>
<dbReference type="GO" id="GO:0016020">
    <property type="term" value="C:membrane"/>
    <property type="evidence" value="ECO:0007669"/>
    <property type="project" value="UniProtKB-SubCell"/>
</dbReference>
<dbReference type="FunFam" id="3.40.50.1000:FF:000211">
    <property type="entry name" value="Plasma membrane ATPase"/>
    <property type="match status" value="1"/>
</dbReference>
<evidence type="ECO:0000256" key="10">
    <source>
        <dbReference type="ARBA" id="ARBA00022989"/>
    </source>
</evidence>
<dbReference type="InterPro" id="IPR044492">
    <property type="entry name" value="P_typ_ATPase_HD_dom"/>
</dbReference>
<dbReference type="GO" id="GO:0008553">
    <property type="term" value="F:P-type proton-exporting transporter activity"/>
    <property type="evidence" value="ECO:0007669"/>
    <property type="project" value="InterPro"/>
</dbReference>
<dbReference type="Pfam" id="PF00122">
    <property type="entry name" value="E1-E2_ATPase"/>
    <property type="match status" value="1"/>
</dbReference>
<feature type="transmembrane region" description="Helical" evidence="12">
    <location>
        <begin position="262"/>
        <end position="285"/>
    </location>
</feature>
<dbReference type="SUPFAM" id="SSF81653">
    <property type="entry name" value="Calcium ATPase, transduction domain A"/>
    <property type="match status" value="1"/>
</dbReference>
<dbReference type="Gene3D" id="3.40.1110.10">
    <property type="entry name" value="Calcium-transporting ATPase, cytoplasmic domain N"/>
    <property type="match status" value="1"/>
</dbReference>
<dbReference type="InterPro" id="IPR023298">
    <property type="entry name" value="ATPase_P-typ_TM_dom_sf"/>
</dbReference>
<evidence type="ECO:0000256" key="12">
    <source>
        <dbReference type="SAM" id="Phobius"/>
    </source>
</evidence>
<dbReference type="PANTHER" id="PTHR42861">
    <property type="entry name" value="CALCIUM-TRANSPORTING ATPASE"/>
    <property type="match status" value="1"/>
</dbReference>
<dbReference type="Pfam" id="PF00690">
    <property type="entry name" value="Cation_ATPase_N"/>
    <property type="match status" value="1"/>
</dbReference>
<gene>
    <name evidence="14" type="ORF">UNLARM2_0480</name>
</gene>
<evidence type="ECO:0000259" key="13">
    <source>
        <dbReference type="SMART" id="SM00831"/>
    </source>
</evidence>
<comment type="subcellular location">
    <subcellularLocation>
        <location evidence="1">Membrane</location>
        <topology evidence="1">Multi-pass membrane protein</topology>
    </subcellularLocation>
</comment>
<dbReference type="EMBL" id="GG697240">
    <property type="protein sequence ID" value="EET90038.1"/>
    <property type="molecule type" value="Genomic_DNA"/>
</dbReference>
<dbReference type="Pfam" id="PF00702">
    <property type="entry name" value="Hydrolase"/>
    <property type="match status" value="1"/>
</dbReference>
<dbReference type="InterPro" id="IPR001757">
    <property type="entry name" value="P_typ_ATPase"/>
</dbReference>
<keyword evidence="15" id="KW-1185">Reference proteome</keyword>